<keyword evidence="2 6" id="KW-0812">Transmembrane</keyword>
<evidence type="ECO:0000259" key="9">
    <source>
        <dbReference type="PROSITE" id="PS50261"/>
    </source>
</evidence>
<evidence type="ECO:0000256" key="7">
    <source>
        <dbReference type="SAM" id="SignalP"/>
    </source>
</evidence>
<comment type="subcellular location">
    <subcellularLocation>
        <location evidence="1">Membrane</location>
        <topology evidence="1">Multi-pass membrane protein</topology>
    </subcellularLocation>
</comment>
<evidence type="ECO:0000256" key="1">
    <source>
        <dbReference type="ARBA" id="ARBA00004141"/>
    </source>
</evidence>
<dbReference type="Gene3D" id="1.20.1070.10">
    <property type="entry name" value="Rhodopsin 7-helix transmembrane proteins"/>
    <property type="match status" value="1"/>
</dbReference>
<feature type="chain" id="PRO_5044330487" description="Adhesion G protein-coupled receptor G3" evidence="7">
    <location>
        <begin position="21"/>
        <end position="500"/>
    </location>
</feature>
<feature type="transmembrane region" description="Helical" evidence="6">
    <location>
        <begin position="387"/>
        <end position="407"/>
    </location>
</feature>
<feature type="domain" description="GAIN-B" evidence="8">
    <location>
        <begin position="86"/>
        <end position="220"/>
    </location>
</feature>
<keyword evidence="5" id="KW-1015">Disulfide bond</keyword>
<dbReference type="Ensembl" id="ENSEEET00000038292.2">
    <property type="protein sequence ID" value="ENSEEEP00000037852.2"/>
    <property type="gene ID" value="ENSEEEG00000017995.2"/>
</dbReference>
<evidence type="ECO:0000313" key="10">
    <source>
        <dbReference type="Ensembl" id="ENSEEEP00000037852.2"/>
    </source>
</evidence>
<dbReference type="Proteomes" id="UP000314983">
    <property type="component" value="Chromosome 1"/>
</dbReference>
<keyword evidence="7" id="KW-0732">Signal</keyword>
<dbReference type="GeneID" id="113578587"/>
<dbReference type="InterPro" id="IPR000203">
    <property type="entry name" value="GPS"/>
</dbReference>
<dbReference type="Gene3D" id="2.60.220.50">
    <property type="match status" value="1"/>
</dbReference>
<dbReference type="InterPro" id="IPR000832">
    <property type="entry name" value="GPCR_2_secretin-like"/>
</dbReference>
<accession>A0A4W4GJZ5</accession>
<reference evidence="11" key="1">
    <citation type="journal article" date="2014" name="Science">
        <title>Nonhuman genetics. Genomic basis for the convergent evolution of electric organs.</title>
        <authorList>
            <person name="Gallant J.R."/>
            <person name="Traeger L.L."/>
            <person name="Volkening J.D."/>
            <person name="Moffett H."/>
            <person name="Chen P.H."/>
            <person name="Novina C.D."/>
            <person name="Phillips G.N.Jr."/>
            <person name="Anand R."/>
            <person name="Wells G.B."/>
            <person name="Pinch M."/>
            <person name="Guth R."/>
            <person name="Unguez G.A."/>
            <person name="Albert J.S."/>
            <person name="Zakon H.H."/>
            <person name="Samanta M.P."/>
            <person name="Sussman M.R."/>
        </authorList>
    </citation>
    <scope>NUCLEOTIDE SEQUENCE [LARGE SCALE GENOMIC DNA]</scope>
</reference>
<dbReference type="RefSeq" id="XP_035384632.1">
    <property type="nucleotide sequence ID" value="XM_035528739.1"/>
</dbReference>
<dbReference type="PANTHER" id="PTHR12011:SF285">
    <property type="entry name" value="ADHESION G PROTEIN-COUPLED RECEPTOR G3"/>
    <property type="match status" value="1"/>
</dbReference>
<keyword evidence="3 6" id="KW-1133">Transmembrane helix</keyword>
<dbReference type="PRINTS" id="PR00249">
    <property type="entry name" value="GPCRSECRETIN"/>
</dbReference>
<proteinExistence type="predicted"/>
<feature type="transmembrane region" description="Helical" evidence="6">
    <location>
        <begin position="428"/>
        <end position="446"/>
    </location>
</feature>
<reference evidence="11" key="2">
    <citation type="journal article" date="2017" name="Sci. Adv.">
        <title>A tail of two voltages: Proteomic comparison of the three electric organs of the electric eel.</title>
        <authorList>
            <person name="Traeger L.L."/>
            <person name="Sabat G."/>
            <person name="Barrett-Wilt G.A."/>
            <person name="Wells G.B."/>
            <person name="Sussman M.R."/>
        </authorList>
    </citation>
    <scope>NUCLEOTIDE SEQUENCE [LARGE SCALE GENOMIC DNA]</scope>
</reference>
<gene>
    <name evidence="10" type="primary">ADGRG3</name>
</gene>
<feature type="domain" description="G-protein coupled receptors family 2 profile 2" evidence="9">
    <location>
        <begin position="228"/>
        <end position="479"/>
    </location>
</feature>
<evidence type="ECO:0000313" key="11">
    <source>
        <dbReference type="Proteomes" id="UP000314983"/>
    </source>
</evidence>
<dbReference type="SMART" id="SM00303">
    <property type="entry name" value="GPS"/>
    <property type="match status" value="1"/>
</dbReference>
<dbReference type="GO" id="GO:0004930">
    <property type="term" value="F:G protein-coupled receptor activity"/>
    <property type="evidence" value="ECO:0007669"/>
    <property type="project" value="InterPro"/>
</dbReference>
<keyword evidence="4 6" id="KW-0472">Membrane</keyword>
<evidence type="ECO:0008006" key="12">
    <source>
        <dbReference type="Google" id="ProtNLM"/>
    </source>
</evidence>
<dbReference type="Pfam" id="PF00002">
    <property type="entry name" value="7tm_2"/>
    <property type="match status" value="1"/>
</dbReference>
<keyword evidence="11" id="KW-1185">Reference proteome</keyword>
<dbReference type="GeneTree" id="ENSGT00940000166567"/>
<dbReference type="InterPro" id="IPR057244">
    <property type="entry name" value="GAIN_B"/>
</dbReference>
<evidence type="ECO:0000256" key="5">
    <source>
        <dbReference type="ARBA" id="ARBA00023157"/>
    </source>
</evidence>
<reference evidence="10" key="4">
    <citation type="submission" date="2025-08" db="UniProtKB">
        <authorList>
            <consortium name="Ensembl"/>
        </authorList>
    </citation>
    <scope>IDENTIFICATION</scope>
</reference>
<dbReference type="PROSITE" id="PS50261">
    <property type="entry name" value="G_PROTEIN_RECEP_F2_4"/>
    <property type="match status" value="1"/>
</dbReference>
<sequence length="500" mass="56138">MRRPYILVFCLFSMAQPGTAKFLLSGFPQFCSQAFDTCEQNVDTLGCLERYMRNCTKKPGRLQNPNLHLMTVNSSYTARVDTNYGHAIHIPSEALLRSIRVQANISSYHVDLKVFVLNASLFEVSSASVHENEIVRDHKVLGVWLGEKPVQNLSHPITMVFAKDNQNENGTCVFWKHSNGRDKGNWSTDGCSTSRENTQLICTCNHLSFFAVLINPGSVPDHEDTYRLTYITYIGSSFSVVFTVIIIVLFLRERKTKAEHSVIIHTELAGSLLLLHITFLASSLWSETERVCQVLGLILHWALLAVFTWTAIEGVHLYLLLVRIFNIYIRRYLLKLSLVGWGIPTIIVMICGVAGTYGKYTITEKDSNSTAICWVTSKAVSDITVKGYLGLVLLFNIAILAVVVVKLHKLRARDVQSGIKVNRIWKDWATILGLSLVLGLPWGLAFSTHGPLSLIGVYIFTILNSFQGFLMFLWFLSITCHLNREDQHTGKGISMSNLSS</sequence>
<dbReference type="GO" id="GO:0007189">
    <property type="term" value="P:adenylate cyclase-activating G protein-coupled receptor signaling pathway"/>
    <property type="evidence" value="ECO:0007669"/>
    <property type="project" value="TreeGrafter"/>
</dbReference>
<dbReference type="GO" id="GO:0005886">
    <property type="term" value="C:plasma membrane"/>
    <property type="evidence" value="ECO:0007669"/>
    <property type="project" value="TreeGrafter"/>
</dbReference>
<dbReference type="InterPro" id="IPR017981">
    <property type="entry name" value="GPCR_2-like_7TM"/>
</dbReference>
<feature type="transmembrane region" description="Helical" evidence="6">
    <location>
        <begin position="452"/>
        <end position="476"/>
    </location>
</feature>
<dbReference type="PROSITE" id="PS50221">
    <property type="entry name" value="GAIN_B"/>
    <property type="match status" value="1"/>
</dbReference>
<evidence type="ECO:0000256" key="2">
    <source>
        <dbReference type="ARBA" id="ARBA00022692"/>
    </source>
</evidence>
<feature type="transmembrane region" description="Helical" evidence="6">
    <location>
        <begin position="298"/>
        <end position="321"/>
    </location>
</feature>
<feature type="transmembrane region" description="Helical" evidence="6">
    <location>
        <begin position="230"/>
        <end position="251"/>
    </location>
</feature>
<dbReference type="GO" id="GO:0007166">
    <property type="term" value="P:cell surface receptor signaling pathway"/>
    <property type="evidence" value="ECO:0007669"/>
    <property type="project" value="InterPro"/>
</dbReference>
<dbReference type="Pfam" id="PF01825">
    <property type="entry name" value="GPS"/>
    <property type="match status" value="1"/>
</dbReference>
<dbReference type="AlphaFoldDB" id="A0A4W4GJZ5"/>
<feature type="signal peptide" evidence="7">
    <location>
        <begin position="1"/>
        <end position="20"/>
    </location>
</feature>
<feature type="transmembrane region" description="Helical" evidence="6">
    <location>
        <begin position="263"/>
        <end position="286"/>
    </location>
</feature>
<organism evidence="10 11">
    <name type="scientific">Electrophorus electricus</name>
    <name type="common">Electric eel</name>
    <name type="synonym">Gymnotus electricus</name>
    <dbReference type="NCBI Taxonomy" id="8005"/>
    <lineage>
        <taxon>Eukaryota</taxon>
        <taxon>Metazoa</taxon>
        <taxon>Chordata</taxon>
        <taxon>Craniata</taxon>
        <taxon>Vertebrata</taxon>
        <taxon>Euteleostomi</taxon>
        <taxon>Actinopterygii</taxon>
        <taxon>Neopterygii</taxon>
        <taxon>Teleostei</taxon>
        <taxon>Ostariophysi</taxon>
        <taxon>Gymnotiformes</taxon>
        <taxon>Gymnotoidei</taxon>
        <taxon>Gymnotidae</taxon>
        <taxon>Electrophorus</taxon>
    </lineage>
</organism>
<name>A0A4W4GJZ5_ELEEL</name>
<feature type="transmembrane region" description="Helical" evidence="6">
    <location>
        <begin position="333"/>
        <end position="357"/>
    </location>
</feature>
<evidence type="ECO:0000256" key="3">
    <source>
        <dbReference type="ARBA" id="ARBA00022989"/>
    </source>
</evidence>
<evidence type="ECO:0000256" key="4">
    <source>
        <dbReference type="ARBA" id="ARBA00023136"/>
    </source>
</evidence>
<reference evidence="10" key="3">
    <citation type="submission" date="2020-05" db="EMBL/GenBank/DDBJ databases">
        <title>Electrophorus electricus (electric eel) genome, fEleEle1, primary haplotype.</title>
        <authorList>
            <person name="Myers G."/>
            <person name="Meyer A."/>
            <person name="Fedrigo O."/>
            <person name="Formenti G."/>
            <person name="Rhie A."/>
            <person name="Tracey A."/>
            <person name="Sims Y."/>
            <person name="Jarvis E.D."/>
        </authorList>
    </citation>
    <scope>NUCLEOTIDE SEQUENCE [LARGE SCALE GENOMIC DNA]</scope>
</reference>
<dbReference type="PANTHER" id="PTHR12011">
    <property type="entry name" value="ADHESION G-PROTEIN COUPLED RECEPTOR"/>
    <property type="match status" value="1"/>
</dbReference>
<evidence type="ECO:0000256" key="6">
    <source>
        <dbReference type="SAM" id="Phobius"/>
    </source>
</evidence>
<evidence type="ECO:0000259" key="8">
    <source>
        <dbReference type="PROSITE" id="PS50221"/>
    </source>
</evidence>
<dbReference type="OMA" id="TLFKGPQ"/>
<protein>
    <recommendedName>
        <fullName evidence="12">Adhesion G protein-coupled receptor G3</fullName>
    </recommendedName>
</protein>
<reference evidence="10" key="5">
    <citation type="submission" date="2025-09" db="UniProtKB">
        <authorList>
            <consortium name="Ensembl"/>
        </authorList>
    </citation>
    <scope>IDENTIFICATION</scope>
</reference>
<dbReference type="InterPro" id="IPR046338">
    <property type="entry name" value="GAIN_dom_sf"/>
</dbReference>